<accession>A0A0D5C616</accession>
<sequence length="243" mass="27640">MKTTIVAEIGSNWEGSLIIAQKIISECKKAGADAVKFQMWRAKDLYSEKHPDWKVIKKSELTFEKAKKLKKICDELKIEFICSVFFPEGVQFLESLNVKRFKIASRTCLLKDPFSLETLKSKANSNKPLIISMGMGGNKKKIKNIFSKNKTTFCYCISDYPLKFNKINWKKATTFDGFSDHTMGITAPILFSILKKQQNSKNILIEKHVKLPTSKGPDASTSIDIIQLSDLIHHIRIIEKASF</sequence>
<dbReference type="InterPro" id="IPR013785">
    <property type="entry name" value="Aldolase_TIM"/>
</dbReference>
<dbReference type="GO" id="GO:0016051">
    <property type="term" value="P:carbohydrate biosynthetic process"/>
    <property type="evidence" value="ECO:0007669"/>
    <property type="project" value="InterPro"/>
</dbReference>
<dbReference type="SUPFAM" id="SSF51569">
    <property type="entry name" value="Aldolase"/>
    <property type="match status" value="1"/>
</dbReference>
<evidence type="ECO:0000313" key="3">
    <source>
        <dbReference type="Proteomes" id="UP000032408"/>
    </source>
</evidence>
<evidence type="ECO:0000259" key="1">
    <source>
        <dbReference type="Pfam" id="PF03102"/>
    </source>
</evidence>
<dbReference type="HOGENOM" id="CLU_1105176_0_0_2"/>
<name>A0A0D5C616_9ARCH</name>
<dbReference type="KEGG" id="nin:NADRNF5_2117"/>
<dbReference type="EMBL" id="CP011070">
    <property type="protein sequence ID" value="AJW71790.1"/>
    <property type="molecule type" value="Genomic_DNA"/>
</dbReference>
<dbReference type="STRING" id="1580092.NADRNF5_2117"/>
<dbReference type="InterPro" id="IPR051690">
    <property type="entry name" value="PseI-like"/>
</dbReference>
<reference evidence="3" key="1">
    <citation type="submission" date="2015-03" db="EMBL/GenBank/DDBJ databases">
        <title>Characterization of two novel Thaumarchaeota isolated from the Northern Adriatic Sea.</title>
        <authorList>
            <person name="Bayer B."/>
            <person name="Vojvoda J."/>
            <person name="Offre P."/>
            <person name="Srivastava A."/>
            <person name="Elisabeth N."/>
            <person name="Garcia J.A.L."/>
            <person name="Schleper C."/>
            <person name="Herndl G.J."/>
        </authorList>
    </citation>
    <scope>NUCLEOTIDE SEQUENCE [LARGE SCALE GENOMIC DNA]</scope>
    <source>
        <strain evidence="3">NF5</strain>
    </source>
</reference>
<gene>
    <name evidence="2" type="ORF">NADRNF5_2117</name>
</gene>
<dbReference type="PANTHER" id="PTHR42966">
    <property type="entry name" value="N-ACETYLNEURAMINATE SYNTHASE"/>
    <property type="match status" value="1"/>
</dbReference>
<dbReference type="Proteomes" id="UP000032408">
    <property type="component" value="Chromosome"/>
</dbReference>
<protein>
    <submittedName>
        <fullName evidence="2">Sialic acid synthase</fullName>
    </submittedName>
</protein>
<dbReference type="GO" id="GO:0047444">
    <property type="term" value="F:N-acylneuraminate-9-phosphate synthase activity"/>
    <property type="evidence" value="ECO:0007669"/>
    <property type="project" value="TreeGrafter"/>
</dbReference>
<dbReference type="AlphaFoldDB" id="A0A0D5C616"/>
<dbReference type="Gene3D" id="3.20.20.70">
    <property type="entry name" value="Aldolase class I"/>
    <property type="match status" value="1"/>
</dbReference>
<dbReference type="Pfam" id="PF03102">
    <property type="entry name" value="NeuB"/>
    <property type="match status" value="1"/>
</dbReference>
<dbReference type="InterPro" id="IPR013132">
    <property type="entry name" value="PseI/NeuA/B-like_N"/>
</dbReference>
<evidence type="ECO:0000313" key="2">
    <source>
        <dbReference type="EMBL" id="AJW71790.1"/>
    </source>
</evidence>
<reference evidence="2 3" key="2">
    <citation type="journal article" date="2016" name="ISME J.">
        <title>Physiological and genomic characterization of two novel marine thaumarchaeal strains indicates niche differentiation.</title>
        <authorList>
            <person name="Bayer B."/>
            <person name="Vojvoda J."/>
            <person name="Offre P."/>
            <person name="Alves R.J."/>
            <person name="Elisabeth N.H."/>
            <person name="Garcia J.A."/>
            <person name="Volland J.M."/>
            <person name="Srivastava A."/>
            <person name="Schleper C."/>
            <person name="Herndl G.J."/>
        </authorList>
    </citation>
    <scope>NUCLEOTIDE SEQUENCE [LARGE SCALE GENOMIC DNA]</scope>
    <source>
        <strain evidence="2 3">NF5</strain>
    </source>
</reference>
<proteinExistence type="predicted"/>
<dbReference type="OrthoDB" id="71219at2157"/>
<organism evidence="2 3">
    <name type="scientific">Nitrosopumilus adriaticus</name>
    <dbReference type="NCBI Taxonomy" id="1580092"/>
    <lineage>
        <taxon>Archaea</taxon>
        <taxon>Nitrososphaerota</taxon>
        <taxon>Nitrososphaeria</taxon>
        <taxon>Nitrosopumilales</taxon>
        <taxon>Nitrosopumilaceae</taxon>
        <taxon>Nitrosopumilus</taxon>
    </lineage>
</organism>
<keyword evidence="3" id="KW-1185">Reference proteome</keyword>
<dbReference type="PANTHER" id="PTHR42966:SF1">
    <property type="entry name" value="SIALIC ACID SYNTHASE"/>
    <property type="match status" value="1"/>
</dbReference>
<feature type="domain" description="PseI/NeuA/B-like" evidence="1">
    <location>
        <begin position="23"/>
        <end position="241"/>
    </location>
</feature>
<dbReference type="GeneID" id="24821284"/>
<dbReference type="RefSeq" id="WP_048118336.1">
    <property type="nucleotide sequence ID" value="NZ_CP011070.1"/>
</dbReference>